<protein>
    <recommendedName>
        <fullName evidence="4 9">Dihydropteroate synthase</fullName>
        <shortName evidence="9">DHPS</shortName>
        <ecNumber evidence="4 9">2.5.1.15</ecNumber>
    </recommendedName>
    <alternativeName>
        <fullName evidence="9">Dihydropteroate pyrophosphorylase</fullName>
    </alternativeName>
</protein>
<dbReference type="UniPathway" id="UPA00077">
    <property type="reaction ID" value="UER00156"/>
</dbReference>
<evidence type="ECO:0000256" key="4">
    <source>
        <dbReference type="ARBA" id="ARBA00012458"/>
    </source>
</evidence>
<evidence type="ECO:0000256" key="9">
    <source>
        <dbReference type="RuleBase" id="RU361205"/>
    </source>
</evidence>
<dbReference type="NCBIfam" id="TIGR01496">
    <property type="entry name" value="DHPS"/>
    <property type="match status" value="1"/>
</dbReference>
<dbReference type="GO" id="GO:0005829">
    <property type="term" value="C:cytosol"/>
    <property type="evidence" value="ECO:0007669"/>
    <property type="project" value="TreeGrafter"/>
</dbReference>
<comment type="pathway">
    <text evidence="3 9">Cofactor biosynthesis; tetrahydrofolate biosynthesis; 7,8-dihydrofolate from 2-amino-4-hydroxy-6-hydroxymethyl-7,8-dihydropteridine diphosphate and 4-aminobenzoate: step 1/2.</text>
</comment>
<dbReference type="RefSeq" id="WP_078683828.1">
    <property type="nucleotide sequence ID" value="NZ_FUYA01000001.1"/>
</dbReference>
<reference evidence="11 12" key="1">
    <citation type="submission" date="2017-02" db="EMBL/GenBank/DDBJ databases">
        <authorList>
            <person name="Peterson S.W."/>
        </authorList>
    </citation>
    <scope>NUCLEOTIDE SEQUENCE [LARGE SCALE GENOMIC DNA]</scope>
    <source>
        <strain evidence="11 12">DSM 18034</strain>
    </source>
</reference>
<evidence type="ECO:0000256" key="3">
    <source>
        <dbReference type="ARBA" id="ARBA00004763"/>
    </source>
</evidence>
<dbReference type="PROSITE" id="PS00792">
    <property type="entry name" value="DHPS_1"/>
    <property type="match status" value="1"/>
</dbReference>
<accession>A0A1T4VLE2</accession>
<dbReference type="AlphaFoldDB" id="A0A1T4VLE2"/>
<keyword evidence="6 9" id="KW-0479">Metal-binding</keyword>
<evidence type="ECO:0000256" key="8">
    <source>
        <dbReference type="ARBA" id="ARBA00022909"/>
    </source>
</evidence>
<comment type="function">
    <text evidence="9">Catalyzes the condensation of para-aminobenzoate (pABA) with 6-hydroxymethyl-7,8-dihydropterin diphosphate (DHPt-PP) to form 7,8-dihydropteroate (H2Pte), the immediate precursor of folate derivatives.</text>
</comment>
<dbReference type="GO" id="GO:0046656">
    <property type="term" value="P:folic acid biosynthetic process"/>
    <property type="evidence" value="ECO:0007669"/>
    <property type="project" value="UniProtKB-KW"/>
</dbReference>
<dbReference type="STRING" id="1121442.SAMN02745702_00536"/>
<evidence type="ECO:0000313" key="12">
    <source>
        <dbReference type="Proteomes" id="UP000189733"/>
    </source>
</evidence>
<dbReference type="InterPro" id="IPR045031">
    <property type="entry name" value="DHP_synth-like"/>
</dbReference>
<dbReference type="Gene3D" id="3.20.20.20">
    <property type="entry name" value="Dihydropteroate synthase-like"/>
    <property type="match status" value="1"/>
</dbReference>
<proteinExistence type="inferred from homology"/>
<sequence>MHGNVHWNVSGGRVLGPAPFFVVGIVNVTPDSFYDGGTHPTAETAVAHGVKLIDDGAQVLDIGGESTRPSAEHVGTGEELRRVVPVVRELARYVRENEKDAAISVDTYKAATAAAALEAGAVVVNDISGCRYDPELMDVLAQYKPGYVLMHCQGIPGSMQNNPSYVDVVDEVIDFFDQRLRVLTRAGVPEENIVLDPGIGFGKNLEHNLEILRNIEAFGRFGLPIYMGLSNKSLWGDLLGLELDQRANATQVATALLSARGVQIHRVHEVGLTVQSLKIVKALDRKASSNF</sequence>
<keyword evidence="12" id="KW-1185">Reference proteome</keyword>
<dbReference type="PANTHER" id="PTHR20941:SF1">
    <property type="entry name" value="FOLIC ACID SYNTHESIS PROTEIN FOL1"/>
    <property type="match status" value="1"/>
</dbReference>
<dbReference type="SUPFAM" id="SSF51717">
    <property type="entry name" value="Dihydropteroate synthetase-like"/>
    <property type="match status" value="1"/>
</dbReference>
<evidence type="ECO:0000313" key="11">
    <source>
        <dbReference type="EMBL" id="SKA65401.1"/>
    </source>
</evidence>
<comment type="cofactor">
    <cofactor evidence="2 9">
        <name>Mg(2+)</name>
        <dbReference type="ChEBI" id="CHEBI:18420"/>
    </cofactor>
</comment>
<evidence type="ECO:0000256" key="6">
    <source>
        <dbReference type="ARBA" id="ARBA00022723"/>
    </source>
</evidence>
<dbReference type="Proteomes" id="UP000189733">
    <property type="component" value="Unassembled WGS sequence"/>
</dbReference>
<evidence type="ECO:0000256" key="1">
    <source>
        <dbReference type="ARBA" id="ARBA00000012"/>
    </source>
</evidence>
<dbReference type="PROSITE" id="PS50972">
    <property type="entry name" value="PTERIN_BINDING"/>
    <property type="match status" value="1"/>
</dbReference>
<dbReference type="PANTHER" id="PTHR20941">
    <property type="entry name" value="FOLATE SYNTHESIS PROTEINS"/>
    <property type="match status" value="1"/>
</dbReference>
<gene>
    <name evidence="11" type="ORF">SAMN02745702_00536</name>
</gene>
<keyword evidence="5 9" id="KW-0808">Transferase</keyword>
<comment type="catalytic activity">
    <reaction evidence="1">
        <text>(7,8-dihydropterin-6-yl)methyl diphosphate + 4-aminobenzoate = 7,8-dihydropteroate + diphosphate</text>
        <dbReference type="Rhea" id="RHEA:19949"/>
        <dbReference type="ChEBI" id="CHEBI:17836"/>
        <dbReference type="ChEBI" id="CHEBI:17839"/>
        <dbReference type="ChEBI" id="CHEBI:33019"/>
        <dbReference type="ChEBI" id="CHEBI:72950"/>
        <dbReference type="EC" id="2.5.1.15"/>
    </reaction>
</comment>
<name>A0A1T4VLE2_9BACT</name>
<dbReference type="GO" id="GO:0046654">
    <property type="term" value="P:tetrahydrofolate biosynthetic process"/>
    <property type="evidence" value="ECO:0007669"/>
    <property type="project" value="UniProtKB-UniPathway"/>
</dbReference>
<keyword evidence="8 9" id="KW-0289">Folate biosynthesis</keyword>
<dbReference type="InterPro" id="IPR000489">
    <property type="entry name" value="Pterin-binding_dom"/>
</dbReference>
<dbReference type="EC" id="2.5.1.15" evidence="4 9"/>
<dbReference type="GO" id="GO:0004156">
    <property type="term" value="F:dihydropteroate synthase activity"/>
    <property type="evidence" value="ECO:0007669"/>
    <property type="project" value="UniProtKB-EC"/>
</dbReference>
<dbReference type="Pfam" id="PF00809">
    <property type="entry name" value="Pterin_bind"/>
    <property type="match status" value="1"/>
</dbReference>
<dbReference type="EMBL" id="FUYA01000001">
    <property type="protein sequence ID" value="SKA65401.1"/>
    <property type="molecule type" value="Genomic_DNA"/>
</dbReference>
<evidence type="ECO:0000259" key="10">
    <source>
        <dbReference type="PROSITE" id="PS50972"/>
    </source>
</evidence>
<dbReference type="InterPro" id="IPR006390">
    <property type="entry name" value="DHP_synth_dom"/>
</dbReference>
<feature type="domain" description="Pterin-binding" evidence="10">
    <location>
        <begin position="20"/>
        <end position="278"/>
    </location>
</feature>
<evidence type="ECO:0000256" key="7">
    <source>
        <dbReference type="ARBA" id="ARBA00022842"/>
    </source>
</evidence>
<organism evidence="11 12">
    <name type="scientific">Desulfobaculum bizertense DSM 18034</name>
    <dbReference type="NCBI Taxonomy" id="1121442"/>
    <lineage>
        <taxon>Bacteria</taxon>
        <taxon>Pseudomonadati</taxon>
        <taxon>Thermodesulfobacteriota</taxon>
        <taxon>Desulfovibrionia</taxon>
        <taxon>Desulfovibrionales</taxon>
        <taxon>Desulfovibrionaceae</taxon>
        <taxon>Desulfobaculum</taxon>
    </lineage>
</organism>
<evidence type="ECO:0000256" key="2">
    <source>
        <dbReference type="ARBA" id="ARBA00001946"/>
    </source>
</evidence>
<comment type="similarity">
    <text evidence="9">Belongs to the DHPS family.</text>
</comment>
<dbReference type="InterPro" id="IPR011005">
    <property type="entry name" value="Dihydropteroate_synth-like_sf"/>
</dbReference>
<dbReference type="GO" id="GO:0046872">
    <property type="term" value="F:metal ion binding"/>
    <property type="evidence" value="ECO:0007669"/>
    <property type="project" value="UniProtKB-KW"/>
</dbReference>
<evidence type="ECO:0000256" key="5">
    <source>
        <dbReference type="ARBA" id="ARBA00022679"/>
    </source>
</evidence>
<keyword evidence="7 9" id="KW-0460">Magnesium</keyword>
<dbReference type="CDD" id="cd00739">
    <property type="entry name" value="DHPS"/>
    <property type="match status" value="1"/>
</dbReference>
<dbReference type="PROSITE" id="PS00793">
    <property type="entry name" value="DHPS_2"/>
    <property type="match status" value="1"/>
</dbReference>
<dbReference type="OrthoDB" id="9811744at2"/>